<accession>A0AAU0UNE8</accession>
<dbReference type="AlphaFoldDB" id="A0AAU0UNE8"/>
<dbReference type="KEGG" id="dbc:MFMK1_002280"/>
<dbReference type="Proteomes" id="UP001329915">
    <property type="component" value="Chromosome"/>
</dbReference>
<protein>
    <submittedName>
        <fullName evidence="1">DUF366 family protein</fullName>
    </submittedName>
</protein>
<dbReference type="RefSeq" id="WP_366921862.1">
    <property type="nucleotide sequence ID" value="NZ_CP121694.1"/>
</dbReference>
<name>A0AAU0UNE8_9FIRM</name>
<organism evidence="1 2">
    <name type="scientific">Metallumcola ferriviriculae</name>
    <dbReference type="NCBI Taxonomy" id="3039180"/>
    <lineage>
        <taxon>Bacteria</taxon>
        <taxon>Bacillati</taxon>
        <taxon>Bacillota</taxon>
        <taxon>Clostridia</taxon>
        <taxon>Neomoorellales</taxon>
        <taxon>Desulfitibacteraceae</taxon>
        <taxon>Metallumcola</taxon>
    </lineage>
</organism>
<evidence type="ECO:0000313" key="1">
    <source>
        <dbReference type="EMBL" id="WRO22450.1"/>
    </source>
</evidence>
<dbReference type="InterPro" id="IPR045864">
    <property type="entry name" value="aa-tRNA-synth_II/BPL/LPL"/>
</dbReference>
<evidence type="ECO:0000313" key="2">
    <source>
        <dbReference type="Proteomes" id="UP001329915"/>
    </source>
</evidence>
<reference evidence="1 2" key="1">
    <citation type="submission" date="2023-04" db="EMBL/GenBank/DDBJ databases">
        <authorList>
            <person name="Hsu D."/>
        </authorList>
    </citation>
    <scope>NUCLEOTIDE SEQUENCE [LARGE SCALE GENOMIC DNA]</scope>
    <source>
        <strain evidence="1 2">MK1</strain>
    </source>
</reference>
<dbReference type="PIRSF" id="PIRSF006503">
    <property type="entry name" value="UCP006503"/>
    <property type="match status" value="1"/>
</dbReference>
<dbReference type="InterPro" id="IPR007162">
    <property type="entry name" value="DUF366"/>
</dbReference>
<dbReference type="GO" id="GO:0016740">
    <property type="term" value="F:transferase activity"/>
    <property type="evidence" value="ECO:0007669"/>
    <property type="project" value="UniProtKB-ARBA"/>
</dbReference>
<keyword evidence="2" id="KW-1185">Reference proteome</keyword>
<sequence length="184" mass="20491">MQSLWIDKALTYDGTQLSSLFAYKRFQLLGDSIIAFQGPCRVQLSEMVDVEDVLDNAPISSDMMLHFIVEHFINDMSLMVTRQRLLVLIVKEVLETVSKEKIVRQGDDLFFDGKLSVSIATLSPVSGLIHLALNITNEGTPVKTASLEDLAISDVSDLARKILDAYVAEVQSIDRARCKVRGVF</sequence>
<dbReference type="Gene3D" id="3.30.930.10">
    <property type="entry name" value="Bira Bifunctional Protein, Domain 2"/>
    <property type="match status" value="1"/>
</dbReference>
<dbReference type="Pfam" id="PF04017">
    <property type="entry name" value="DUF366"/>
    <property type="match status" value="1"/>
</dbReference>
<dbReference type="GO" id="GO:0140096">
    <property type="term" value="F:catalytic activity, acting on a protein"/>
    <property type="evidence" value="ECO:0007669"/>
    <property type="project" value="UniProtKB-ARBA"/>
</dbReference>
<dbReference type="SUPFAM" id="SSF55681">
    <property type="entry name" value="Class II aaRS and biotin synthetases"/>
    <property type="match status" value="1"/>
</dbReference>
<gene>
    <name evidence="1" type="ORF">MFMK1_002280</name>
</gene>
<proteinExistence type="predicted"/>
<dbReference type="EMBL" id="CP121694">
    <property type="protein sequence ID" value="WRO22450.1"/>
    <property type="molecule type" value="Genomic_DNA"/>
</dbReference>